<proteinExistence type="predicted"/>
<sequence>MIEARSILDVLSFRKTEEKEELRKCFNFSDEVFEKGLNFLHTNDEISIEAVSDGLFEKTIISIKVSK</sequence>
<accession>A0A400HTD1</accession>
<dbReference type="EMBL" id="AACGUZ010000001">
    <property type="protein sequence ID" value="EAK5102727.1"/>
    <property type="molecule type" value="Genomic_DNA"/>
</dbReference>
<protein>
    <submittedName>
        <fullName evidence="1">Uncharacterized protein</fullName>
    </submittedName>
</protein>
<dbReference type="Proteomes" id="UP000409545">
    <property type="component" value="Unassembled WGS sequence"/>
</dbReference>
<organism evidence="1 2">
    <name type="scientific">Campylobacter coli</name>
    <dbReference type="NCBI Taxonomy" id="195"/>
    <lineage>
        <taxon>Bacteria</taxon>
        <taxon>Pseudomonadati</taxon>
        <taxon>Campylobacterota</taxon>
        <taxon>Epsilonproteobacteria</taxon>
        <taxon>Campylobacterales</taxon>
        <taxon>Campylobacteraceae</taxon>
        <taxon>Campylobacter</taxon>
    </lineage>
</organism>
<reference evidence="1 2" key="1">
    <citation type="submission" date="2018-05" db="EMBL/GenBank/DDBJ databases">
        <authorList>
            <consortium name="NARMS: The National Antimicrobial Resistance Monitoring System"/>
        </authorList>
    </citation>
    <scope>NUCLEOTIDE SEQUENCE [LARGE SCALE GENOMIC DNA]</scope>
    <source>
        <strain evidence="1 2">FSIS1711007</strain>
    </source>
</reference>
<evidence type="ECO:0000313" key="2">
    <source>
        <dbReference type="Proteomes" id="UP000409545"/>
    </source>
</evidence>
<dbReference type="AlphaFoldDB" id="A0A400HTD1"/>
<name>A0A400HTD1_CAMCO</name>
<gene>
    <name evidence="1" type="ORF">B9Q54_00305</name>
</gene>
<dbReference type="RefSeq" id="WP_002870299.1">
    <property type="nucleotide sequence ID" value="NZ_FAYN01000043.1"/>
</dbReference>
<evidence type="ECO:0000313" key="1">
    <source>
        <dbReference type="EMBL" id="EAK5102727.1"/>
    </source>
</evidence>
<comment type="caution">
    <text evidence="1">The sequence shown here is derived from an EMBL/GenBank/DDBJ whole genome shotgun (WGS) entry which is preliminary data.</text>
</comment>